<dbReference type="InterPro" id="IPR013780">
    <property type="entry name" value="Glyco_hydro_b"/>
</dbReference>
<name>A0A183EMG5_9BILA</name>
<evidence type="ECO:0000313" key="1">
    <source>
        <dbReference type="WBParaSite" id="GPUH_0002218301-mRNA-1"/>
    </source>
</evidence>
<reference evidence="1" key="1">
    <citation type="submission" date="2016-06" db="UniProtKB">
        <authorList>
            <consortium name="WormBaseParasite"/>
        </authorList>
    </citation>
    <scope>IDENTIFICATION</scope>
</reference>
<sequence>LYWDDGESFIDDVAKYPYYHWEFYFVSTNTTAVLYIKPTKINLEASAEKTVPLAAKPALNCAEKHLRTDSKFAVRLLNCT</sequence>
<proteinExistence type="predicted"/>
<accession>A0A183EMG5</accession>
<dbReference type="Gene3D" id="2.60.40.1180">
    <property type="entry name" value="Golgi alpha-mannosidase II"/>
    <property type="match status" value="1"/>
</dbReference>
<organism evidence="1">
    <name type="scientific">Gongylonema pulchrum</name>
    <dbReference type="NCBI Taxonomy" id="637853"/>
    <lineage>
        <taxon>Eukaryota</taxon>
        <taxon>Metazoa</taxon>
        <taxon>Ecdysozoa</taxon>
        <taxon>Nematoda</taxon>
        <taxon>Chromadorea</taxon>
        <taxon>Rhabditida</taxon>
        <taxon>Spirurina</taxon>
        <taxon>Spiruromorpha</taxon>
        <taxon>Spiruroidea</taxon>
        <taxon>Gongylonematidae</taxon>
        <taxon>Gongylonema</taxon>
    </lineage>
</organism>
<protein>
    <submittedName>
        <fullName evidence="1">PKD_channel domain-containing protein</fullName>
    </submittedName>
</protein>
<dbReference type="WBParaSite" id="GPUH_0002218301-mRNA-1">
    <property type="protein sequence ID" value="GPUH_0002218301-mRNA-1"/>
    <property type="gene ID" value="GPUH_0002218301"/>
</dbReference>
<dbReference type="AlphaFoldDB" id="A0A183EMG5"/>